<gene>
    <name evidence="2" type="ORF">MFLAVUS_003242</name>
</gene>
<feature type="signal peptide" evidence="1">
    <location>
        <begin position="1"/>
        <end position="18"/>
    </location>
</feature>
<name>A0ABP9YSM3_9FUNG</name>
<evidence type="ECO:0000313" key="3">
    <source>
        <dbReference type="Proteomes" id="UP001473302"/>
    </source>
</evidence>
<evidence type="ECO:0000313" key="2">
    <source>
        <dbReference type="EMBL" id="GAA5809827.1"/>
    </source>
</evidence>
<protein>
    <submittedName>
        <fullName evidence="2">Uncharacterized protein</fullName>
    </submittedName>
</protein>
<keyword evidence="3" id="KW-1185">Reference proteome</keyword>
<reference evidence="2 3" key="1">
    <citation type="submission" date="2024-04" db="EMBL/GenBank/DDBJ databases">
        <title>genome sequences of Mucor flavus KT1a and Helicostylum pulchrum KT1b strains isolated from the surface of a dry-aged beef.</title>
        <authorList>
            <person name="Toyotome T."/>
            <person name="Hosono M."/>
            <person name="Torimaru M."/>
            <person name="Fukuda K."/>
            <person name="Mikami N."/>
        </authorList>
    </citation>
    <scope>NUCLEOTIDE SEQUENCE [LARGE SCALE GENOMIC DNA]</scope>
    <source>
        <strain evidence="2 3">KT1a</strain>
    </source>
</reference>
<organism evidence="2 3">
    <name type="scientific">Mucor flavus</name>
    <dbReference type="NCBI Taxonomy" id="439312"/>
    <lineage>
        <taxon>Eukaryota</taxon>
        <taxon>Fungi</taxon>
        <taxon>Fungi incertae sedis</taxon>
        <taxon>Mucoromycota</taxon>
        <taxon>Mucoromycotina</taxon>
        <taxon>Mucoromycetes</taxon>
        <taxon>Mucorales</taxon>
        <taxon>Mucorineae</taxon>
        <taxon>Mucoraceae</taxon>
        <taxon>Mucor</taxon>
    </lineage>
</organism>
<accession>A0ABP9YSM3</accession>
<dbReference type="EMBL" id="BAABUK010000006">
    <property type="protein sequence ID" value="GAA5809827.1"/>
    <property type="molecule type" value="Genomic_DNA"/>
</dbReference>
<comment type="caution">
    <text evidence="2">The sequence shown here is derived from an EMBL/GenBank/DDBJ whole genome shotgun (WGS) entry which is preliminary data.</text>
</comment>
<keyword evidence="1" id="KW-0732">Signal</keyword>
<proteinExistence type="predicted"/>
<evidence type="ECO:0000256" key="1">
    <source>
        <dbReference type="SAM" id="SignalP"/>
    </source>
</evidence>
<dbReference type="Proteomes" id="UP001473302">
    <property type="component" value="Unassembled WGS sequence"/>
</dbReference>
<sequence>MKFLFISILLLFVTNVICYLGEKNAPFTVSIDKTELKRGDTVHITWTLTPGLRFPLYGYASARTSKTDLGLLVPDSSRTELYSYTVNADVSVLDYTYIWTIDEHVPTGKYQIGIGFFYHEVSPVINIT</sequence>
<feature type="chain" id="PRO_5047162862" evidence="1">
    <location>
        <begin position="19"/>
        <end position="128"/>
    </location>
</feature>